<dbReference type="AlphaFoldDB" id="A0A8S1IWB0"/>
<accession>A0A8S1IWB0</accession>
<dbReference type="EMBL" id="CAJHUC010000807">
    <property type="protein sequence ID" value="CAD7698292.1"/>
    <property type="molecule type" value="Genomic_DNA"/>
</dbReference>
<protein>
    <recommendedName>
        <fullName evidence="3">Plastid lipid-associated protein/fibrillin conserved domain-containing protein</fullName>
    </recommendedName>
</protein>
<proteinExistence type="predicted"/>
<organism evidence="1 2">
    <name type="scientific">Ostreobium quekettii</name>
    <dbReference type="NCBI Taxonomy" id="121088"/>
    <lineage>
        <taxon>Eukaryota</taxon>
        <taxon>Viridiplantae</taxon>
        <taxon>Chlorophyta</taxon>
        <taxon>core chlorophytes</taxon>
        <taxon>Ulvophyceae</taxon>
        <taxon>TCBD clade</taxon>
        <taxon>Bryopsidales</taxon>
        <taxon>Ostreobineae</taxon>
        <taxon>Ostreobiaceae</taxon>
        <taxon>Ostreobium</taxon>
    </lineage>
</organism>
<gene>
    <name evidence="1" type="ORF">OSTQU699_LOCUS3653</name>
</gene>
<dbReference type="Proteomes" id="UP000708148">
    <property type="component" value="Unassembled WGS sequence"/>
</dbReference>
<sequence>MAGMPLAGLRTPLRAHGRSAAAHTPPLVARGLTLDPSRRRGALPKQAWQWRVCGTSVESVDAVVKNLEERAGETGLRATREELKNEIELMVNAGKEQGKDVVVKEFLAGEFVEICSTEFKNATMDGKSTLGQMSFNNWEPKEEETLIEGGVNIRGDAGGSREYRTDIFFKLTNSGIQGRNAVAGSYEFDEEDPSKILVQFSELRVSPKSSDPSDVEAWKAQLGPHNPTMGDDGSIVVSFDKAPHAYLKFVYMDKDLQCFETQAGTFRMLKRKA</sequence>
<comment type="caution">
    <text evidence="1">The sequence shown here is derived from an EMBL/GenBank/DDBJ whole genome shotgun (WGS) entry which is preliminary data.</text>
</comment>
<keyword evidence="2" id="KW-1185">Reference proteome</keyword>
<evidence type="ECO:0008006" key="3">
    <source>
        <dbReference type="Google" id="ProtNLM"/>
    </source>
</evidence>
<reference evidence="1" key="1">
    <citation type="submission" date="2020-12" db="EMBL/GenBank/DDBJ databases">
        <authorList>
            <person name="Iha C."/>
        </authorList>
    </citation>
    <scope>NUCLEOTIDE SEQUENCE</scope>
</reference>
<evidence type="ECO:0000313" key="2">
    <source>
        <dbReference type="Proteomes" id="UP000708148"/>
    </source>
</evidence>
<evidence type="ECO:0000313" key="1">
    <source>
        <dbReference type="EMBL" id="CAD7698292.1"/>
    </source>
</evidence>
<name>A0A8S1IWB0_9CHLO</name>